<dbReference type="OrthoDB" id="1316910at2"/>
<evidence type="ECO:0000259" key="3">
    <source>
        <dbReference type="PROSITE" id="PS50112"/>
    </source>
</evidence>
<dbReference type="EMBL" id="PNCM01000030">
    <property type="protein sequence ID" value="TMP79396.1"/>
    <property type="molecule type" value="Genomic_DNA"/>
</dbReference>
<accession>A0A5S3YR67</accession>
<dbReference type="SUPFAM" id="SSF55073">
    <property type="entry name" value="Nucleotide cyclase"/>
    <property type="match status" value="1"/>
</dbReference>
<dbReference type="PANTHER" id="PTHR44757">
    <property type="entry name" value="DIGUANYLATE CYCLASE DGCP"/>
    <property type="match status" value="1"/>
</dbReference>
<feature type="domain" description="PAS" evidence="3">
    <location>
        <begin position="220"/>
        <end position="262"/>
    </location>
</feature>
<feature type="transmembrane region" description="Helical" evidence="2">
    <location>
        <begin position="181"/>
        <end position="203"/>
    </location>
</feature>
<organism evidence="6 7">
    <name type="scientific">Pseudoalteromonas phenolica</name>
    <dbReference type="NCBI Taxonomy" id="161398"/>
    <lineage>
        <taxon>Bacteria</taxon>
        <taxon>Pseudomonadati</taxon>
        <taxon>Pseudomonadota</taxon>
        <taxon>Gammaproteobacteria</taxon>
        <taxon>Alteromonadales</taxon>
        <taxon>Pseudoalteromonadaceae</taxon>
        <taxon>Pseudoalteromonas</taxon>
    </lineage>
</organism>
<evidence type="ECO:0000259" key="5">
    <source>
        <dbReference type="PROSITE" id="PS50887"/>
    </source>
</evidence>
<keyword evidence="2" id="KW-0472">Membrane</keyword>
<dbReference type="InterPro" id="IPR035919">
    <property type="entry name" value="EAL_sf"/>
</dbReference>
<reference evidence="7" key="2">
    <citation type="submission" date="2019-06" db="EMBL/GenBank/DDBJ databases">
        <title>Co-occurence of chitin degradation, pigmentation and bioactivity in marine Pseudoalteromonas.</title>
        <authorList>
            <person name="Sonnenschein E.C."/>
            <person name="Bech P.K."/>
        </authorList>
    </citation>
    <scope>NUCLEOTIDE SEQUENCE [LARGE SCALE GENOMIC DNA]</scope>
    <source>
        <strain evidence="7">S1189</strain>
    </source>
</reference>
<dbReference type="NCBIfam" id="TIGR00229">
    <property type="entry name" value="sensory_box"/>
    <property type="match status" value="1"/>
</dbReference>
<dbReference type="PROSITE" id="PS50883">
    <property type="entry name" value="EAL"/>
    <property type="match status" value="1"/>
</dbReference>
<sequence>MSDSRKKVLAGIFMFIGFLALAAAFANTVSKINEATDNLYQHPFIVSNSVQKIKTNLLQSQVLFHSIVESDFYNENFSVNQLKVRVQTFNARIEEDFTQVEKYYLGNPNSVKSIQLNLGKLNEKYNNFYNAIAIEHKKEPYDLLIAQIDPLILMMLDDLEQLQAFAQNKAIEFKNAAHQDYFESIVILVFIIIYVCLLVAYIYSLNISHVKRALKSLELHYKWRKNILNATPDAILIISENGKIIDCNEQATLLFGYTSDELKQLEVEALIPQNLRRVHKEHRKVHLKSSFIRPMSNLDGLKVLLRTGKELDVAISLNETEINNKKVYISAIRDITREVKIRDEIEYQTNFDVLTGLANRNMCEKRFEQLVSKGNDQNSKLDIALFFIDLDDFKKVNDTLGHDTGDKLLCQVAERLSGTAEKHGLVGRLGGDEFILILEVDNDEDSVKNLAFEIVSDFKRTFFIDASTLKISCSIGVALYPCDGKTYSEILRKADAAMYHAKSLGKNQFTYYFDSLTVGLSKYFKIEEAFLTANIEQEFYMVFQPQIDFSNNELIGAEALIRWEKRANELIPPQEFIPVAENNGKILELGEFIIRESLNFALMAISLTRNKNFKISINVSPKQLMDHSLLEKLIEHIDDRGLSASNVALEITEGVLLDSSSSTIEILEKIANANIILSMDDFGTGYSSLSYLRKFPFKHVKLDKSFIDDLAESDNAEALIRSSIMMAHALDLKVVAEGVETKEQSDILASFGCDYAQGYYYSKPLKKNEFKTLIRDANKNISKIEDAISKRQRN</sequence>
<dbReference type="SUPFAM" id="SSF55785">
    <property type="entry name" value="PYP-like sensor domain (PAS domain)"/>
    <property type="match status" value="1"/>
</dbReference>
<dbReference type="PROSITE" id="PS50112">
    <property type="entry name" value="PAS"/>
    <property type="match status" value="1"/>
</dbReference>
<dbReference type="Gene3D" id="3.30.450.20">
    <property type="entry name" value="PAS domain"/>
    <property type="match status" value="1"/>
</dbReference>
<dbReference type="NCBIfam" id="TIGR00254">
    <property type="entry name" value="GGDEF"/>
    <property type="match status" value="1"/>
</dbReference>
<reference evidence="6 7" key="1">
    <citation type="submission" date="2017-12" db="EMBL/GenBank/DDBJ databases">
        <authorList>
            <person name="Paulsen S."/>
            <person name="Gram L.K."/>
        </authorList>
    </citation>
    <scope>NUCLEOTIDE SEQUENCE [LARGE SCALE GENOMIC DNA]</scope>
    <source>
        <strain evidence="6 7">S1189</strain>
    </source>
</reference>
<dbReference type="SMART" id="SM00091">
    <property type="entry name" value="PAS"/>
    <property type="match status" value="1"/>
</dbReference>
<proteinExistence type="predicted"/>
<evidence type="ECO:0000313" key="7">
    <source>
        <dbReference type="Proteomes" id="UP000307362"/>
    </source>
</evidence>
<dbReference type="Gene3D" id="3.30.70.270">
    <property type="match status" value="1"/>
</dbReference>
<dbReference type="SUPFAM" id="SSF141868">
    <property type="entry name" value="EAL domain-like"/>
    <property type="match status" value="1"/>
</dbReference>
<evidence type="ECO:0000256" key="2">
    <source>
        <dbReference type="SAM" id="Phobius"/>
    </source>
</evidence>
<feature type="domain" description="GGDEF" evidence="5">
    <location>
        <begin position="381"/>
        <end position="514"/>
    </location>
</feature>
<evidence type="ECO:0000256" key="1">
    <source>
        <dbReference type="SAM" id="Coils"/>
    </source>
</evidence>
<dbReference type="CDD" id="cd00130">
    <property type="entry name" value="PAS"/>
    <property type="match status" value="1"/>
</dbReference>
<dbReference type="PANTHER" id="PTHR44757:SF2">
    <property type="entry name" value="BIOFILM ARCHITECTURE MAINTENANCE PROTEIN MBAA"/>
    <property type="match status" value="1"/>
</dbReference>
<evidence type="ECO:0008006" key="8">
    <source>
        <dbReference type="Google" id="ProtNLM"/>
    </source>
</evidence>
<feature type="coiled-coil region" evidence="1">
    <location>
        <begin position="767"/>
        <end position="794"/>
    </location>
</feature>
<dbReference type="Proteomes" id="UP000307362">
    <property type="component" value="Unassembled WGS sequence"/>
</dbReference>
<keyword evidence="1" id="KW-0175">Coiled coil</keyword>
<gene>
    <name evidence="6" type="ORF">CWB73_13970</name>
</gene>
<dbReference type="RefSeq" id="WP_138568200.1">
    <property type="nucleotide sequence ID" value="NZ_PNCM01000030.1"/>
</dbReference>
<dbReference type="Pfam" id="PF13426">
    <property type="entry name" value="PAS_9"/>
    <property type="match status" value="1"/>
</dbReference>
<comment type="caution">
    <text evidence="6">The sequence shown here is derived from an EMBL/GenBank/DDBJ whole genome shotgun (WGS) entry which is preliminary data.</text>
</comment>
<dbReference type="AlphaFoldDB" id="A0A5S3YR67"/>
<dbReference type="CDD" id="cd01949">
    <property type="entry name" value="GGDEF"/>
    <property type="match status" value="1"/>
</dbReference>
<feature type="domain" description="EAL" evidence="4">
    <location>
        <begin position="523"/>
        <end position="778"/>
    </location>
</feature>
<dbReference type="InterPro" id="IPR000160">
    <property type="entry name" value="GGDEF_dom"/>
</dbReference>
<dbReference type="InterPro" id="IPR043128">
    <property type="entry name" value="Rev_trsase/Diguanyl_cyclase"/>
</dbReference>
<dbReference type="Gene3D" id="3.20.20.450">
    <property type="entry name" value="EAL domain"/>
    <property type="match status" value="1"/>
</dbReference>
<keyword evidence="2" id="KW-1133">Transmembrane helix</keyword>
<dbReference type="Pfam" id="PF00990">
    <property type="entry name" value="GGDEF"/>
    <property type="match status" value="1"/>
</dbReference>
<evidence type="ECO:0000259" key="4">
    <source>
        <dbReference type="PROSITE" id="PS50883"/>
    </source>
</evidence>
<dbReference type="PROSITE" id="PS50887">
    <property type="entry name" value="GGDEF"/>
    <property type="match status" value="1"/>
</dbReference>
<dbReference type="InterPro" id="IPR001633">
    <property type="entry name" value="EAL_dom"/>
</dbReference>
<dbReference type="Pfam" id="PF00563">
    <property type="entry name" value="EAL"/>
    <property type="match status" value="1"/>
</dbReference>
<evidence type="ECO:0000313" key="6">
    <source>
        <dbReference type="EMBL" id="TMP79396.1"/>
    </source>
</evidence>
<dbReference type="InterPro" id="IPR000014">
    <property type="entry name" value="PAS"/>
</dbReference>
<dbReference type="SMART" id="SM00267">
    <property type="entry name" value="GGDEF"/>
    <property type="match status" value="1"/>
</dbReference>
<dbReference type="CDD" id="cd01948">
    <property type="entry name" value="EAL"/>
    <property type="match status" value="1"/>
</dbReference>
<keyword evidence="2" id="KW-0812">Transmembrane</keyword>
<name>A0A5S3YR67_9GAMM</name>
<dbReference type="SMART" id="SM00052">
    <property type="entry name" value="EAL"/>
    <property type="match status" value="1"/>
</dbReference>
<dbReference type="InterPro" id="IPR029787">
    <property type="entry name" value="Nucleotide_cyclase"/>
</dbReference>
<protein>
    <recommendedName>
        <fullName evidence="8">GGDEF domain-containing protein</fullName>
    </recommendedName>
</protein>
<dbReference type="InterPro" id="IPR035965">
    <property type="entry name" value="PAS-like_dom_sf"/>
</dbReference>
<dbReference type="InterPro" id="IPR052155">
    <property type="entry name" value="Biofilm_reg_signaling"/>
</dbReference>